<comment type="pathway">
    <text evidence="1">Antibiotic biosynthesis.</text>
</comment>
<dbReference type="Gene3D" id="3.30.70.3290">
    <property type="match status" value="1"/>
</dbReference>
<dbReference type="InterPro" id="IPR001227">
    <property type="entry name" value="Ac_transferase_dom_sf"/>
</dbReference>
<dbReference type="PROSITE" id="PS52019">
    <property type="entry name" value="PKS_MFAS_DH"/>
    <property type="match status" value="1"/>
</dbReference>
<feature type="region of interest" description="Disordered" evidence="5">
    <location>
        <begin position="461"/>
        <end position="607"/>
    </location>
</feature>
<dbReference type="InterPro" id="IPR050091">
    <property type="entry name" value="PKS_NRPS_Biosynth_Enz"/>
</dbReference>
<dbReference type="Pfam" id="PF14765">
    <property type="entry name" value="PS-DH"/>
    <property type="match status" value="1"/>
</dbReference>
<feature type="region of interest" description="C-terminal hotdog fold" evidence="4">
    <location>
        <begin position="352"/>
        <end position="506"/>
    </location>
</feature>
<dbReference type="Proteomes" id="UP001626628">
    <property type="component" value="Chromosome"/>
</dbReference>
<evidence type="ECO:0000256" key="2">
    <source>
        <dbReference type="ARBA" id="ARBA00022450"/>
    </source>
</evidence>
<dbReference type="InterPro" id="IPR016035">
    <property type="entry name" value="Acyl_Trfase/lysoPLipase"/>
</dbReference>
<feature type="region of interest" description="N-terminal hotdog fold" evidence="4">
    <location>
        <begin position="219"/>
        <end position="338"/>
    </location>
</feature>
<evidence type="ECO:0000256" key="4">
    <source>
        <dbReference type="PROSITE-ProRule" id="PRU01363"/>
    </source>
</evidence>
<dbReference type="Gene3D" id="3.10.129.110">
    <property type="entry name" value="Polyketide synthase dehydratase"/>
    <property type="match status" value="1"/>
</dbReference>
<evidence type="ECO:0000256" key="3">
    <source>
        <dbReference type="ARBA" id="ARBA00022553"/>
    </source>
</evidence>
<organism evidence="7 8">
    <name type="scientific">Streptomyces sirii</name>
    <dbReference type="NCBI Taxonomy" id="3127701"/>
    <lineage>
        <taxon>Bacteria</taxon>
        <taxon>Bacillati</taxon>
        <taxon>Actinomycetota</taxon>
        <taxon>Actinomycetes</taxon>
        <taxon>Kitasatosporales</taxon>
        <taxon>Streptomycetaceae</taxon>
        <taxon>Streptomyces</taxon>
    </lineage>
</organism>
<feature type="active site" description="Proton acceptor; for dehydratase activity" evidence="4">
    <location>
        <position position="248"/>
    </location>
</feature>
<evidence type="ECO:0000259" key="6">
    <source>
        <dbReference type="PROSITE" id="PS52019"/>
    </source>
</evidence>
<dbReference type="Gene3D" id="3.40.366.10">
    <property type="entry name" value="Malonyl-Coenzyme A Acyl Carrier Protein, domain 2"/>
    <property type="match status" value="1"/>
</dbReference>
<feature type="compositionally biased region" description="Basic residues" evidence="5">
    <location>
        <begin position="461"/>
        <end position="478"/>
    </location>
</feature>
<proteinExistence type="predicted"/>
<dbReference type="InterPro" id="IPR049551">
    <property type="entry name" value="PKS_DH_C"/>
</dbReference>
<keyword evidence="7" id="KW-0808">Transferase</keyword>
<feature type="active site" description="Proton donor; for dehydratase activity" evidence="4">
    <location>
        <position position="409"/>
    </location>
</feature>
<gene>
    <name evidence="7" type="ORF">WAB15_35545</name>
</gene>
<dbReference type="InterPro" id="IPR042104">
    <property type="entry name" value="PKS_dehydratase_sf"/>
</dbReference>
<dbReference type="PANTHER" id="PTHR43775:SF37">
    <property type="entry name" value="SI:DKEY-61P9.11"/>
    <property type="match status" value="1"/>
</dbReference>
<dbReference type="InterPro" id="IPR014043">
    <property type="entry name" value="Acyl_transferase_dom"/>
</dbReference>
<evidence type="ECO:0000313" key="7">
    <source>
        <dbReference type="EMBL" id="WXK80903.1"/>
    </source>
</evidence>
<dbReference type="Pfam" id="PF00698">
    <property type="entry name" value="Acyl_transf_1"/>
    <property type="match status" value="1"/>
</dbReference>
<dbReference type="InterPro" id="IPR020807">
    <property type="entry name" value="PKS_DH"/>
</dbReference>
<dbReference type="EMBL" id="CP147982">
    <property type="protein sequence ID" value="WXK80903.1"/>
    <property type="molecule type" value="Genomic_DNA"/>
</dbReference>
<evidence type="ECO:0000256" key="1">
    <source>
        <dbReference type="ARBA" id="ARBA00004792"/>
    </source>
</evidence>
<keyword evidence="7" id="KW-0012">Acyltransferase</keyword>
<dbReference type="InterPro" id="IPR049552">
    <property type="entry name" value="PKS_DH_N"/>
</dbReference>
<keyword evidence="2" id="KW-0596">Phosphopantetheine</keyword>
<dbReference type="InterPro" id="IPR049900">
    <property type="entry name" value="PKS_mFAS_DH"/>
</dbReference>
<feature type="compositionally biased region" description="Basic residues" evidence="5">
    <location>
        <begin position="499"/>
        <end position="509"/>
    </location>
</feature>
<dbReference type="PANTHER" id="PTHR43775">
    <property type="entry name" value="FATTY ACID SYNTHASE"/>
    <property type="match status" value="1"/>
</dbReference>
<evidence type="ECO:0000313" key="8">
    <source>
        <dbReference type="Proteomes" id="UP001626628"/>
    </source>
</evidence>
<keyword evidence="8" id="KW-1185">Reference proteome</keyword>
<protein>
    <submittedName>
        <fullName evidence="7">Acyltransferase domain-containing protein</fullName>
    </submittedName>
</protein>
<accession>A0ABZ2QXY9</accession>
<dbReference type="RefSeq" id="WP_407288804.1">
    <property type="nucleotide sequence ID" value="NZ_CP147982.1"/>
</dbReference>
<dbReference type="Pfam" id="PF21089">
    <property type="entry name" value="PKS_DH_N"/>
    <property type="match status" value="1"/>
</dbReference>
<keyword evidence="3" id="KW-0597">Phosphoprotein</keyword>
<name>A0ABZ2QXY9_9ACTN</name>
<dbReference type="GO" id="GO:0016746">
    <property type="term" value="F:acyltransferase activity"/>
    <property type="evidence" value="ECO:0007669"/>
    <property type="project" value="UniProtKB-KW"/>
</dbReference>
<feature type="domain" description="PKS/mFAS DH" evidence="6">
    <location>
        <begin position="219"/>
        <end position="506"/>
    </location>
</feature>
<dbReference type="SUPFAM" id="SSF52151">
    <property type="entry name" value="FabD/lysophospholipase-like"/>
    <property type="match status" value="1"/>
</dbReference>
<dbReference type="SMART" id="SM00827">
    <property type="entry name" value="PKS_AT"/>
    <property type="match status" value="1"/>
</dbReference>
<sequence>MLSDRPGLVIAAINSDRDVTVSGPEPQLRSLAADMIAQDTVCTVLELDYAFHSAAMDPLREPLLRALEGLAPARGRVPLYSTVTGARIAGMDLDAAYWWRNVRRPVLFAAAVDSALDDGADLFVEIGPHPVLRSYLRRITADRPRTTTAVLPTLHRAADGPKDLATTRATLLAAGAATDWSRYFPQPGQVVGLPAYPWQRERHWGGGKELWTRNGPLDHPLLGAKVAAPMPLWSGAVEPVLVPWLTDHRVAGSVVIPATGFLEMLLAAGERALGTAVSVDRMDISSPLTIPWAEASAVHTQVALNPDDQVATITSTDEGAGEPRPHVRARVRRRIGGAPGPLDPAGLRARCTRRIAAADQYTALAEKGLAYGPAFQVLTELRVGSGEVLAAYRMSEPTQHFTAHPALLDGALQAGAPLLSRRLTAHDDAYLPSAFEAVHVWRTPAAEGLVHGAVPHRRRGLLGHHRHGRGRHGQRRTARLPAAPSPQPRARTRDPASHRAPRRPAHRHPGPAEPAARLPADRRRLRGAHCGTAPDRTAVAVRRGGGAVSGVLRRSDDGSHQSPSARSRRAVHTGGADRGRHAGEVPSPDEAGAAGPGAARSRHPYGAWPLGADVRRRAVVGSARHGIAGLSRVRQ</sequence>
<reference evidence="7 8" key="1">
    <citation type="submission" date="2024-03" db="EMBL/GenBank/DDBJ databases">
        <title>The complete genome of Streptomyces sirii sp.nov.</title>
        <authorList>
            <person name="Zakalyukina Y.V."/>
            <person name="Belik A.R."/>
            <person name="Biryukov M.V."/>
            <person name="Baturina O.A."/>
            <person name="Kabilov M.R."/>
        </authorList>
    </citation>
    <scope>NUCLEOTIDE SEQUENCE [LARGE SCALE GENOMIC DNA]</scope>
    <source>
        <strain evidence="7 8">BP-8</strain>
    </source>
</reference>
<evidence type="ECO:0000256" key="5">
    <source>
        <dbReference type="SAM" id="MobiDB-lite"/>
    </source>
</evidence>
<dbReference type="SMART" id="SM00826">
    <property type="entry name" value="PKS_DH"/>
    <property type="match status" value="1"/>
</dbReference>